<dbReference type="Gene3D" id="1.10.1200.10">
    <property type="entry name" value="ACP-like"/>
    <property type="match status" value="2"/>
</dbReference>
<dbReference type="InterPro" id="IPR006162">
    <property type="entry name" value="Ppantetheine_attach_site"/>
</dbReference>
<evidence type="ECO:0000313" key="7">
    <source>
        <dbReference type="Proteomes" id="UP000886851"/>
    </source>
</evidence>
<reference evidence="6" key="2">
    <citation type="submission" date="2021-04" db="EMBL/GenBank/DDBJ databases">
        <authorList>
            <person name="Gilroy R."/>
        </authorList>
    </citation>
    <scope>NUCLEOTIDE SEQUENCE</scope>
    <source>
        <strain evidence="6">Gambia2-208</strain>
    </source>
</reference>
<keyword evidence="2" id="KW-0596">Phosphopantetheine</keyword>
<dbReference type="GO" id="GO:0031177">
    <property type="term" value="F:phosphopantetheine binding"/>
    <property type="evidence" value="ECO:0007669"/>
    <property type="project" value="InterPro"/>
</dbReference>
<organism evidence="6 7">
    <name type="scientific">Candidatus Bacteroides pullicola</name>
    <dbReference type="NCBI Taxonomy" id="2838475"/>
    <lineage>
        <taxon>Bacteria</taxon>
        <taxon>Pseudomonadati</taxon>
        <taxon>Bacteroidota</taxon>
        <taxon>Bacteroidia</taxon>
        <taxon>Bacteroidales</taxon>
        <taxon>Bacteroidaceae</taxon>
        <taxon>Bacteroides</taxon>
    </lineage>
</organism>
<feature type="compositionally biased region" description="Basic and acidic residues" evidence="4">
    <location>
        <begin position="481"/>
        <end position="490"/>
    </location>
</feature>
<feature type="domain" description="Carrier" evidence="5">
    <location>
        <begin position="1523"/>
        <end position="1597"/>
    </location>
</feature>
<comment type="cofactor">
    <cofactor evidence="1">
        <name>pantetheine 4'-phosphate</name>
        <dbReference type="ChEBI" id="CHEBI:47942"/>
    </cofactor>
</comment>
<feature type="domain" description="Carrier" evidence="5">
    <location>
        <begin position="497"/>
        <end position="572"/>
    </location>
</feature>
<dbReference type="InterPro" id="IPR020845">
    <property type="entry name" value="AMP-binding_CS"/>
</dbReference>
<dbReference type="PANTHER" id="PTHR45527:SF1">
    <property type="entry name" value="FATTY ACID SYNTHASE"/>
    <property type="match status" value="1"/>
</dbReference>
<dbReference type="SMART" id="SM00823">
    <property type="entry name" value="PKS_PP"/>
    <property type="match status" value="2"/>
</dbReference>
<keyword evidence="3" id="KW-0597">Phosphoprotein</keyword>
<dbReference type="InterPro" id="IPR042099">
    <property type="entry name" value="ANL_N_sf"/>
</dbReference>
<dbReference type="InterPro" id="IPR010071">
    <property type="entry name" value="AA_adenyl_dom"/>
</dbReference>
<dbReference type="PROSITE" id="PS50075">
    <property type="entry name" value="CARRIER"/>
    <property type="match status" value="2"/>
</dbReference>
<dbReference type="PROSITE" id="PS00455">
    <property type="entry name" value="AMP_BINDING"/>
    <property type="match status" value="2"/>
</dbReference>
<reference evidence="6" key="1">
    <citation type="journal article" date="2021" name="PeerJ">
        <title>Extensive microbial diversity within the chicken gut microbiome revealed by metagenomics and culture.</title>
        <authorList>
            <person name="Gilroy R."/>
            <person name="Ravi A."/>
            <person name="Getino M."/>
            <person name="Pursley I."/>
            <person name="Horton D.L."/>
            <person name="Alikhan N.F."/>
            <person name="Baker D."/>
            <person name="Gharbi K."/>
            <person name="Hall N."/>
            <person name="Watson M."/>
            <person name="Adriaenssens E.M."/>
            <person name="Foster-Nyarko E."/>
            <person name="Jarju S."/>
            <person name="Secka A."/>
            <person name="Antonio M."/>
            <person name="Oren A."/>
            <person name="Chaudhuri R.R."/>
            <person name="La Ragione R."/>
            <person name="Hildebrand F."/>
            <person name="Pallen M.J."/>
        </authorList>
    </citation>
    <scope>NUCLEOTIDE SEQUENCE</scope>
    <source>
        <strain evidence="6">Gambia2-208</strain>
    </source>
</reference>
<dbReference type="InterPro" id="IPR029058">
    <property type="entry name" value="AB_hydrolase_fold"/>
</dbReference>
<dbReference type="Pfam" id="PF00668">
    <property type="entry name" value="Condensation"/>
    <property type="match status" value="1"/>
</dbReference>
<proteinExistence type="predicted"/>
<dbReference type="SUPFAM" id="SSF53474">
    <property type="entry name" value="alpha/beta-Hydrolases"/>
    <property type="match status" value="1"/>
</dbReference>
<dbReference type="SUPFAM" id="SSF52777">
    <property type="entry name" value="CoA-dependent acyltransferases"/>
    <property type="match status" value="2"/>
</dbReference>
<dbReference type="CDD" id="cd05930">
    <property type="entry name" value="A_NRPS"/>
    <property type="match status" value="2"/>
</dbReference>
<dbReference type="Gene3D" id="3.30.559.30">
    <property type="entry name" value="Nonribosomal peptide synthetase, condensation domain"/>
    <property type="match status" value="1"/>
</dbReference>
<dbReference type="Gene3D" id="3.40.50.1820">
    <property type="entry name" value="alpha/beta hydrolase"/>
    <property type="match status" value="1"/>
</dbReference>
<accession>A0A9D1ZJJ6</accession>
<evidence type="ECO:0000256" key="1">
    <source>
        <dbReference type="ARBA" id="ARBA00001957"/>
    </source>
</evidence>
<dbReference type="Pfam" id="PF00501">
    <property type="entry name" value="AMP-binding"/>
    <property type="match status" value="2"/>
</dbReference>
<sequence>MDIASYFRFRAASLPDYTALVYKGETITYRDLDEQSDRIASALAGHLPPHRPVGVAMRRSPRWIAVMLGIWKAGNIYVPLDLGNPDRRLEAIIADCGTSLVVKDSDTVFIPRTVPACTADSLLRASTRPLDAAADENSPAYIIYTSGTTGTPKGVATRHRQAVVMGRLGSSKLFHVRPGTRMLQLAGLSYSASLVETMTCLLNGGCMVMATEEERHHPNKLFALLERERVESAFIPPTLLGQMPQGELPCLKTLVVAGESVSQDTKDYWMAGRRMVNAYGFTENTVLVTGGVYAAGTKAHDIGTPLPGVRAYVLDENLAPVRPGTEGELCISGRQLADGYWNSPGLSESKFIPNPFATEQEKKKGHAMLYRSGDRVLCQPDGRYLYLGRTDGQVKIRGARVETGEIEQCLNHYPGVEASAVLLKEHDGRKELVAYLQTGHGPDSQAIAAYVQERLPAHMRPVKYVALKKFPLTLNQKTDKARLPEPDWSHTDATAAPPATPTEEKIAEVWRKMLGVETVGREDDFIALGGDSISVMLMADELEKAFGIQTDTAELYQCKKLSALAEYMDGKLAEKAKASGGDGTGAYEPPAPLGNLLVDCLSSKERNAAYKLAVFIPWDKDLDVPALQDAWNRITQEQDAMRIFFRREQDGKHRVHTAAHHATDIPVKEIHTDDFPGEAVGLYRQPLDPERPPLHRECLYRLSDGSYILTLVIHHLITDGWSLRLLARTLKAYCRKEGNDTGQGCSYREYARWYRQRLEAPATKEKLDFWRSYLSGCPELSLAGNLSKTNGNGPQGCALTLPMDPQSVRALNRFCREHSATPFAVCLCVYQTLLTKYAGQADFAVGAAFTDRRTSELHRTMGYLTTLLPVRTVPGASHFADMVERMSRNIPLLSGNSLPLDIIGNCLGEKRANGGSLIRFAFGLEDMPTPLDVPDEWTTASPFDLSLSVYRRGSDYSYHYQYATDCFDTAFLTAFSESFDAALLYLTAHPEKDMRTCPLLPPHKIADITAAFRIGPSARPRPDVVTSFEETAEARPDREASVWNGQRTSYGELQGMSGRVAAAIRRRLNSVDGQPVPIGIRLQEKRHLLAGILGILKSGNSYVPLDAGLPQERLEFILKDAGISLVLCDTPLTGEGHACLTMEEALACDGEKTPPVRVRPEATAYIIYTSGTTGQPKGTPVSHASLALFAESQSGIFNLQAESRVLQYANMGFDASVLEMFPALLSGSTLVMPTETERKDADRLLGLLESENVSHALIPPALLALLPYRRLPCLRVLVVGGESTPEDVMVKWAQGRTLLNEYGPTENTVVTTCAEFTAGCRPDNIGQPLPGVSCYVVDKDMNLMSDGVAGELCIGGLQLTGGYLHRDTLNREKFVENPFALPEDKARGVNTRLYRSGDKAVRTADGSFLYLGRMDSQVKLRGFRIELDEIARQLERHPDVLQALAVLKKTENGHPYIAAYVVAKEDSPTLPEELARHLRTRLPAYMVPTAWRTVPGFPLTLNGKIDKAALPEPFLSATDLQVPPSNEEEAVLAGIAGRLLEMEQVGVTTDLFDLGLTSLQAMELVFDAREQGIFISATDLYKGRRIRDILAGRKGDYFHWQGHPGRTGKPMMVLTGYPSFTPHYDAFVRLFGEDYDIFVLESFTDTLQGEPDCNAGELVKHYRRIVLRESGGKGISVVAGYCLGGEIAMLLAEALRKDGQPQVRALVIDSFLFRDKQLPLNGGNADGAGEEYRRILSEIIRTLPQPEFGGDMAVCLTSRPYKYRTEDGETRELPGIQQRNREDWKRTYPHALYCEVDADHDSVFEERYMTVLHEAVKRHWQDETAQREDSHEE</sequence>
<gene>
    <name evidence="6" type="ORF">H9824_09240</name>
</gene>
<dbReference type="PROSITE" id="PS00012">
    <property type="entry name" value="PHOSPHOPANTETHEINE"/>
    <property type="match status" value="1"/>
</dbReference>
<dbReference type="InterPro" id="IPR000873">
    <property type="entry name" value="AMP-dep_synth/lig_dom"/>
</dbReference>
<dbReference type="GO" id="GO:0005737">
    <property type="term" value="C:cytoplasm"/>
    <property type="evidence" value="ECO:0007669"/>
    <property type="project" value="TreeGrafter"/>
</dbReference>
<dbReference type="PANTHER" id="PTHR45527">
    <property type="entry name" value="NONRIBOSOMAL PEPTIDE SYNTHETASE"/>
    <property type="match status" value="1"/>
</dbReference>
<dbReference type="InterPro" id="IPR001242">
    <property type="entry name" value="Condensation_dom"/>
</dbReference>
<name>A0A9D1ZJJ6_9BACE</name>
<dbReference type="InterPro" id="IPR009081">
    <property type="entry name" value="PP-bd_ACP"/>
</dbReference>
<feature type="region of interest" description="Disordered" evidence="4">
    <location>
        <begin position="481"/>
        <end position="502"/>
    </location>
</feature>
<evidence type="ECO:0000313" key="6">
    <source>
        <dbReference type="EMBL" id="HIY88872.1"/>
    </source>
</evidence>
<dbReference type="InterPro" id="IPR036736">
    <property type="entry name" value="ACP-like_sf"/>
</dbReference>
<dbReference type="InterPro" id="IPR025110">
    <property type="entry name" value="AMP-bd_C"/>
</dbReference>
<dbReference type="InterPro" id="IPR045851">
    <property type="entry name" value="AMP-bd_C_sf"/>
</dbReference>
<dbReference type="EMBL" id="DXCV01000061">
    <property type="protein sequence ID" value="HIY88872.1"/>
    <property type="molecule type" value="Genomic_DNA"/>
</dbReference>
<evidence type="ECO:0000259" key="5">
    <source>
        <dbReference type="PROSITE" id="PS50075"/>
    </source>
</evidence>
<dbReference type="SUPFAM" id="SSF47336">
    <property type="entry name" value="ACP-like"/>
    <property type="match status" value="2"/>
</dbReference>
<dbReference type="FunFam" id="3.30.300.30:FF:000015">
    <property type="entry name" value="Nonribosomal peptide synthase SidD"/>
    <property type="match status" value="1"/>
</dbReference>
<evidence type="ECO:0000256" key="3">
    <source>
        <dbReference type="ARBA" id="ARBA00022553"/>
    </source>
</evidence>
<evidence type="ECO:0000256" key="4">
    <source>
        <dbReference type="SAM" id="MobiDB-lite"/>
    </source>
</evidence>
<dbReference type="SUPFAM" id="SSF56801">
    <property type="entry name" value="Acetyl-CoA synthetase-like"/>
    <property type="match status" value="2"/>
</dbReference>
<dbReference type="Gene3D" id="3.30.559.10">
    <property type="entry name" value="Chloramphenicol acetyltransferase-like domain"/>
    <property type="match status" value="1"/>
</dbReference>
<dbReference type="Gene3D" id="3.30.300.30">
    <property type="match status" value="2"/>
</dbReference>
<evidence type="ECO:0000256" key="2">
    <source>
        <dbReference type="ARBA" id="ARBA00022450"/>
    </source>
</evidence>
<dbReference type="InterPro" id="IPR023213">
    <property type="entry name" value="CAT-like_dom_sf"/>
</dbReference>
<comment type="caution">
    <text evidence="6">The sequence shown here is derived from an EMBL/GenBank/DDBJ whole genome shotgun (WGS) entry which is preliminary data.</text>
</comment>
<dbReference type="GO" id="GO:0003824">
    <property type="term" value="F:catalytic activity"/>
    <property type="evidence" value="ECO:0007669"/>
    <property type="project" value="InterPro"/>
</dbReference>
<protein>
    <submittedName>
        <fullName evidence="6">Amino acid adenylation domain-containing protein</fullName>
    </submittedName>
</protein>
<dbReference type="Pfam" id="PF13193">
    <property type="entry name" value="AMP-binding_C"/>
    <property type="match status" value="1"/>
</dbReference>
<dbReference type="Pfam" id="PF00550">
    <property type="entry name" value="PP-binding"/>
    <property type="match status" value="2"/>
</dbReference>
<dbReference type="InterPro" id="IPR020806">
    <property type="entry name" value="PKS_PP-bd"/>
</dbReference>
<dbReference type="Gene3D" id="3.40.50.12780">
    <property type="entry name" value="N-terminal domain of ligase-like"/>
    <property type="match status" value="2"/>
</dbReference>
<dbReference type="NCBIfam" id="TIGR01733">
    <property type="entry name" value="AA-adenyl-dom"/>
    <property type="match status" value="2"/>
</dbReference>
<dbReference type="GO" id="GO:0043041">
    <property type="term" value="P:amino acid activation for nonribosomal peptide biosynthetic process"/>
    <property type="evidence" value="ECO:0007669"/>
    <property type="project" value="TreeGrafter"/>
</dbReference>
<dbReference type="GO" id="GO:0044550">
    <property type="term" value="P:secondary metabolite biosynthetic process"/>
    <property type="evidence" value="ECO:0007669"/>
    <property type="project" value="TreeGrafter"/>
</dbReference>
<dbReference type="Proteomes" id="UP000886851">
    <property type="component" value="Unassembled WGS sequence"/>
</dbReference>